<feature type="transmembrane region" description="Helical" evidence="1">
    <location>
        <begin position="15"/>
        <end position="32"/>
    </location>
</feature>
<evidence type="ECO:0000313" key="3">
    <source>
        <dbReference type="Proteomes" id="UP000502611"/>
    </source>
</evidence>
<reference evidence="2 3" key="1">
    <citation type="submission" date="2020-04" db="EMBL/GenBank/DDBJ databases">
        <title>The Whole Genome Analysis of High salt-tolerant Sphingobium yanoikuyae YC-XJ2 with Aryl organophosphorus flame retardants (aryl-OPFRs)-degrading capacity and characteristics of Related phosphotriesterase.</title>
        <authorList>
            <person name="Li X."/>
        </authorList>
    </citation>
    <scope>NUCLEOTIDE SEQUENCE [LARGE SCALE GENOMIC DNA]</scope>
    <source>
        <strain evidence="2 3">YC-XJ2</strain>
    </source>
</reference>
<keyword evidence="1" id="KW-0472">Membrane</keyword>
<evidence type="ECO:0000313" key="2">
    <source>
        <dbReference type="EMBL" id="QJR00894.1"/>
    </source>
</evidence>
<dbReference type="RefSeq" id="WP_169859933.1">
    <property type="nucleotide sequence ID" value="NZ_CP053021.1"/>
</dbReference>
<dbReference type="EMBL" id="CP053021">
    <property type="protein sequence ID" value="QJR00894.1"/>
    <property type="molecule type" value="Genomic_DNA"/>
</dbReference>
<name>A0A6M4G2U8_SPHYA</name>
<keyword evidence="1" id="KW-1133">Transmembrane helix</keyword>
<organism evidence="2 3">
    <name type="scientific">Sphingobium yanoikuyae</name>
    <name type="common">Sphingomonas yanoikuyae</name>
    <dbReference type="NCBI Taxonomy" id="13690"/>
    <lineage>
        <taxon>Bacteria</taxon>
        <taxon>Pseudomonadati</taxon>
        <taxon>Pseudomonadota</taxon>
        <taxon>Alphaproteobacteria</taxon>
        <taxon>Sphingomonadales</taxon>
        <taxon>Sphingomonadaceae</taxon>
        <taxon>Sphingobium</taxon>
    </lineage>
</organism>
<proteinExistence type="predicted"/>
<evidence type="ECO:0000256" key="1">
    <source>
        <dbReference type="SAM" id="Phobius"/>
    </source>
</evidence>
<dbReference type="AlphaFoldDB" id="A0A6M4G2U8"/>
<keyword evidence="1" id="KW-0812">Transmembrane</keyword>
<accession>A0A6M4G2U8</accession>
<sequence length="51" mass="5794">MSQVVATIHLRKRRFFWPALVVACAMVKLNMIDDDSAAEWLAVHALVAELR</sequence>
<dbReference type="Proteomes" id="UP000502611">
    <property type="component" value="Chromosome"/>
</dbReference>
<gene>
    <name evidence="2" type="ORF">HH800_00985</name>
</gene>
<protein>
    <submittedName>
        <fullName evidence="2">Uncharacterized protein</fullName>
    </submittedName>
</protein>